<comment type="caution">
    <text evidence="2">The sequence shown here is derived from an EMBL/GenBank/DDBJ whole genome shotgun (WGS) entry which is preliminary data.</text>
</comment>
<feature type="transmembrane region" description="Helical" evidence="1">
    <location>
        <begin position="47"/>
        <end position="64"/>
    </location>
</feature>
<keyword evidence="1" id="KW-0812">Transmembrane</keyword>
<dbReference type="GeneID" id="71855093"/>
<protein>
    <submittedName>
        <fullName evidence="2">Uncharacterized protein</fullName>
    </submittedName>
</protein>
<keyword evidence="1" id="KW-0472">Membrane</keyword>
<reference evidence="2 3" key="1">
    <citation type="journal article" date="2014" name="Int. J. Syst. Evol. Microbiol.">
        <title>Complete genome sequence of Corynebacterium casei LMG S-19264T (=DSM 44701T), isolated from a smear-ripened cheese.</title>
        <authorList>
            <consortium name="US DOE Joint Genome Institute (JGI-PGF)"/>
            <person name="Walter F."/>
            <person name="Albersmeier A."/>
            <person name="Kalinowski J."/>
            <person name="Ruckert C."/>
        </authorList>
    </citation>
    <scope>NUCLEOTIDE SEQUENCE [LARGE SCALE GENOMIC DNA]</scope>
    <source>
        <strain evidence="2 3">IBRC-M 10912</strain>
    </source>
</reference>
<sequence>MSVIRRPGVLGRTTQRRLVGATAALSAATVETVAVVSWFVLVVESRTVSTAMAGLGILFCGSLLRTGVFGMATRSIGDLLRPQRLVTAMVLTGSWIVWLLVAEWVGGVGGVVAAALTLAVVLTGQFTLERYVFRFEHRYDGDSLLTSVANPATLVPGALIALGATTLLATAWFTDWSFTTALFSVREMSLFLRIQAYQLGALAFWLVSLFAQQHRLRRILEP</sequence>
<accession>A0ABD5NWH6</accession>
<keyword evidence="1" id="KW-1133">Transmembrane helix</keyword>
<feature type="transmembrane region" description="Helical" evidence="1">
    <location>
        <begin position="194"/>
        <end position="211"/>
    </location>
</feature>
<feature type="transmembrane region" description="Helical" evidence="1">
    <location>
        <begin position="111"/>
        <end position="133"/>
    </location>
</feature>
<feature type="transmembrane region" description="Helical" evidence="1">
    <location>
        <begin position="154"/>
        <end position="174"/>
    </location>
</feature>
<dbReference type="RefSeq" id="WP_246968223.1">
    <property type="nucleotide sequence ID" value="NZ_CP095397.1"/>
</dbReference>
<name>A0ABD5NWH6_9EURY</name>
<evidence type="ECO:0000313" key="3">
    <source>
        <dbReference type="Proteomes" id="UP001595821"/>
    </source>
</evidence>
<gene>
    <name evidence="2" type="ORF">ACFOZ7_03885</name>
</gene>
<dbReference type="EMBL" id="JBHSDJ010000013">
    <property type="protein sequence ID" value="MFC4246135.1"/>
    <property type="molecule type" value="Genomic_DNA"/>
</dbReference>
<dbReference type="AlphaFoldDB" id="A0ABD5NWH6"/>
<proteinExistence type="predicted"/>
<evidence type="ECO:0000256" key="1">
    <source>
        <dbReference type="SAM" id="Phobius"/>
    </source>
</evidence>
<feature type="transmembrane region" description="Helical" evidence="1">
    <location>
        <begin position="85"/>
        <end position="105"/>
    </location>
</feature>
<feature type="transmembrane region" description="Helical" evidence="1">
    <location>
        <begin position="21"/>
        <end position="41"/>
    </location>
</feature>
<dbReference type="Proteomes" id="UP001595821">
    <property type="component" value="Unassembled WGS sequence"/>
</dbReference>
<evidence type="ECO:0000313" key="2">
    <source>
        <dbReference type="EMBL" id="MFC4246135.1"/>
    </source>
</evidence>
<organism evidence="2 3">
    <name type="scientific">Natribaculum luteum</name>
    <dbReference type="NCBI Taxonomy" id="1586232"/>
    <lineage>
        <taxon>Archaea</taxon>
        <taxon>Methanobacteriati</taxon>
        <taxon>Methanobacteriota</taxon>
        <taxon>Stenosarchaea group</taxon>
        <taxon>Halobacteria</taxon>
        <taxon>Halobacteriales</taxon>
        <taxon>Natrialbaceae</taxon>
        <taxon>Natribaculum</taxon>
    </lineage>
</organism>